<proteinExistence type="inferred from homology"/>
<dbReference type="Gene3D" id="1.10.2010.10">
    <property type="entry name" value="Crustacean CHH/MIH/GIH neurohormone"/>
    <property type="match status" value="1"/>
</dbReference>
<gene>
    <name evidence="5" type="ORF">BIW11_01882</name>
</gene>
<dbReference type="EMBL" id="MNPL01021737">
    <property type="protein sequence ID" value="OQR69250.1"/>
    <property type="molecule type" value="Genomic_DNA"/>
</dbReference>
<dbReference type="Proteomes" id="UP000192247">
    <property type="component" value="Unassembled WGS sequence"/>
</dbReference>
<comment type="similarity">
    <text evidence="2">Belongs to the arthropod CHH/MIH/GIH/VIH hormone family.</text>
</comment>
<evidence type="ECO:0000313" key="5">
    <source>
        <dbReference type="EMBL" id="OQR69250.1"/>
    </source>
</evidence>
<feature type="chain" id="PRO_5013343033" evidence="4">
    <location>
        <begin position="23"/>
        <end position="124"/>
    </location>
</feature>
<comment type="function">
    <text evidence="1">May increase the toxicity of alpha-latrotoxin and/or other venom components. Is non-toxic to mice and to the cockroach Periplaneta americana.</text>
</comment>
<dbReference type="SUPFAM" id="SSF81778">
    <property type="entry name" value="Crustacean CHH/MIH/GIH neurohormone"/>
    <property type="match status" value="1"/>
</dbReference>
<feature type="disulfide bond" evidence="3">
    <location>
        <begin position="52"/>
        <end position="93"/>
    </location>
</feature>
<dbReference type="GO" id="GO:0007623">
    <property type="term" value="P:circadian rhythm"/>
    <property type="evidence" value="ECO:0007669"/>
    <property type="project" value="TreeGrafter"/>
</dbReference>
<dbReference type="InParanoid" id="A0A1V9X6M3"/>
<evidence type="ECO:0000256" key="1">
    <source>
        <dbReference type="ARBA" id="ARBA00003845"/>
    </source>
</evidence>
<sequence>MWPLRQSAFTALGLVFVMLASQLPDVCQSSSAAGETGGLLQLRKRPFLEANCRGAYAPHFDALVHRLDRVCRECAEMFPSMRDFIQEGCHSECYRNEIFRDCLSASMSNAEEINQMVGELAGKK</sequence>
<dbReference type="Pfam" id="PF01147">
    <property type="entry name" value="Crust_neurohorm"/>
    <property type="match status" value="1"/>
</dbReference>
<keyword evidence="3" id="KW-1015">Disulfide bond</keyword>
<dbReference type="PANTHER" id="PTHR35981">
    <property type="entry name" value="ION TRANSPORT PEPTIDE, ISOFORM C"/>
    <property type="match status" value="1"/>
</dbReference>
<protein>
    <submittedName>
        <fullName evidence="5">Uncharacterized protein</fullName>
    </submittedName>
</protein>
<dbReference type="InterPro" id="IPR035957">
    <property type="entry name" value="Crust_neurohorm_sf"/>
</dbReference>
<name>A0A1V9X6M3_9ACAR</name>
<evidence type="ECO:0000256" key="2">
    <source>
        <dbReference type="ARBA" id="ARBA00005447"/>
    </source>
</evidence>
<feature type="disulfide bond" evidence="3">
    <location>
        <begin position="71"/>
        <end position="89"/>
    </location>
</feature>
<dbReference type="AlphaFoldDB" id="A0A1V9X6M3"/>
<evidence type="ECO:0000313" key="6">
    <source>
        <dbReference type="Proteomes" id="UP000192247"/>
    </source>
</evidence>
<feature type="signal peptide" evidence="4">
    <location>
        <begin position="1"/>
        <end position="22"/>
    </location>
</feature>
<feature type="disulfide bond" evidence="3">
    <location>
        <begin position="74"/>
        <end position="102"/>
    </location>
</feature>
<accession>A0A1V9X6M3</accession>
<comment type="caution">
    <text evidence="5">The sequence shown here is derived from an EMBL/GenBank/DDBJ whole genome shotgun (WGS) entry which is preliminary data.</text>
</comment>
<dbReference type="InterPro" id="IPR031098">
    <property type="entry name" value="Crust_neurohorm"/>
</dbReference>
<evidence type="ECO:0000256" key="3">
    <source>
        <dbReference type="PIRSR" id="PIRSR631098-51"/>
    </source>
</evidence>
<keyword evidence="4" id="KW-0732">Signal</keyword>
<reference evidence="5 6" key="1">
    <citation type="journal article" date="2017" name="Gigascience">
        <title>Draft genome of the honey bee ectoparasitic mite, Tropilaelaps mercedesae, is shaped by the parasitic life history.</title>
        <authorList>
            <person name="Dong X."/>
            <person name="Armstrong S.D."/>
            <person name="Xia D."/>
            <person name="Makepeace B.L."/>
            <person name="Darby A.C."/>
            <person name="Kadowaki T."/>
        </authorList>
    </citation>
    <scope>NUCLEOTIDE SEQUENCE [LARGE SCALE GENOMIC DNA]</scope>
    <source>
        <strain evidence="5">Wuxi-XJTLU</strain>
    </source>
</reference>
<dbReference type="PANTHER" id="PTHR35981:SF2">
    <property type="entry name" value="ION TRANSPORT PEPTIDE, ISOFORM C"/>
    <property type="match status" value="1"/>
</dbReference>
<evidence type="ECO:0000256" key="4">
    <source>
        <dbReference type="SAM" id="SignalP"/>
    </source>
</evidence>
<organism evidence="5 6">
    <name type="scientific">Tropilaelaps mercedesae</name>
    <dbReference type="NCBI Taxonomy" id="418985"/>
    <lineage>
        <taxon>Eukaryota</taxon>
        <taxon>Metazoa</taxon>
        <taxon>Ecdysozoa</taxon>
        <taxon>Arthropoda</taxon>
        <taxon>Chelicerata</taxon>
        <taxon>Arachnida</taxon>
        <taxon>Acari</taxon>
        <taxon>Parasitiformes</taxon>
        <taxon>Mesostigmata</taxon>
        <taxon>Gamasina</taxon>
        <taxon>Dermanyssoidea</taxon>
        <taxon>Laelapidae</taxon>
        <taxon>Tropilaelaps</taxon>
    </lineage>
</organism>
<keyword evidence="6" id="KW-1185">Reference proteome</keyword>